<dbReference type="Proteomes" id="UP000501690">
    <property type="component" value="Linkage Group LG9"/>
</dbReference>
<dbReference type="AlphaFoldDB" id="A0A4D6MZA8"/>
<evidence type="ECO:0000313" key="3">
    <source>
        <dbReference type="Proteomes" id="UP000501690"/>
    </source>
</evidence>
<evidence type="ECO:0000256" key="1">
    <source>
        <dbReference type="SAM" id="MobiDB-lite"/>
    </source>
</evidence>
<organism evidence="2 3">
    <name type="scientific">Vigna unguiculata</name>
    <name type="common">Cowpea</name>
    <dbReference type="NCBI Taxonomy" id="3917"/>
    <lineage>
        <taxon>Eukaryota</taxon>
        <taxon>Viridiplantae</taxon>
        <taxon>Streptophyta</taxon>
        <taxon>Embryophyta</taxon>
        <taxon>Tracheophyta</taxon>
        <taxon>Spermatophyta</taxon>
        <taxon>Magnoliopsida</taxon>
        <taxon>eudicotyledons</taxon>
        <taxon>Gunneridae</taxon>
        <taxon>Pentapetalae</taxon>
        <taxon>rosids</taxon>
        <taxon>fabids</taxon>
        <taxon>Fabales</taxon>
        <taxon>Fabaceae</taxon>
        <taxon>Papilionoideae</taxon>
        <taxon>50 kb inversion clade</taxon>
        <taxon>NPAAA clade</taxon>
        <taxon>indigoferoid/millettioid clade</taxon>
        <taxon>Phaseoleae</taxon>
        <taxon>Vigna</taxon>
    </lineage>
</organism>
<dbReference type="EMBL" id="CP039353">
    <property type="protein sequence ID" value="QCE05951.1"/>
    <property type="molecule type" value="Genomic_DNA"/>
</dbReference>
<evidence type="ECO:0000313" key="2">
    <source>
        <dbReference type="EMBL" id="QCE05951.1"/>
    </source>
</evidence>
<name>A0A4D6MZA8_VIGUN</name>
<proteinExistence type="predicted"/>
<sequence length="115" mass="12670">MYGHSILIHTNDPPPSSSSVPLPSRCLPPPTLPPPFPRILSLPPQHPATKAKADIHGTIYTKHAGLGGRCFSSIGRKLKNLLKELESECLMPHLPLDKEAKIIDRKFYTSLVNMV</sequence>
<feature type="region of interest" description="Disordered" evidence="1">
    <location>
        <begin position="1"/>
        <end position="24"/>
    </location>
</feature>
<gene>
    <name evidence="2" type="ORF">DEO72_LG9g960</name>
</gene>
<reference evidence="2 3" key="1">
    <citation type="submission" date="2019-04" db="EMBL/GenBank/DDBJ databases">
        <title>An improved genome assembly and genetic linkage map for asparagus bean, Vigna unguiculata ssp. sesquipedialis.</title>
        <authorList>
            <person name="Xia Q."/>
            <person name="Zhang R."/>
            <person name="Dong Y."/>
        </authorList>
    </citation>
    <scope>NUCLEOTIDE SEQUENCE [LARGE SCALE GENOMIC DNA]</scope>
    <source>
        <tissue evidence="2">Leaf</tissue>
    </source>
</reference>
<accession>A0A4D6MZA8</accession>
<protein>
    <submittedName>
        <fullName evidence="2">Uncharacterized protein</fullName>
    </submittedName>
</protein>
<keyword evidence="3" id="KW-1185">Reference proteome</keyword>